<proteinExistence type="predicted"/>
<sequence length="366" mass="39386">MNRNLLAGAAAIALALGAGTANAQAKFDLKIGGDAFFQAGFVDQDRDTNRRSTEFNNRFRLNIVASAKADNGLEYGARLRLRNNTNDRVTEADRGYMFLNGSFGHVRLGVSNSYSDDMGAVFRPIDYSFLGFWDEPVNWASTGNGTGITTRLADLTLTDNSRGTKVFYASPRFSGFQVGGSFTPQPSSNFTDIDRVKNTTAGYQDIWELGLNYAETFSGVGVKAGVGYTGGRNELSTVEGLSALQAGLSIDYAGFTLGGGYINKYDSGLTKASARKSNFQVWNVGAQYVTGPITVGVGYTHGSEEGSQAIAGKDKQDYYSIGANYKVAPGLVVGAEYAYVKFDDETNLAANDDKANVFIVRSWLSF</sequence>
<keyword evidence="8" id="KW-0626">Porin</keyword>
<dbReference type="Pfam" id="PF13609">
    <property type="entry name" value="Porin_4"/>
    <property type="match status" value="1"/>
</dbReference>
<dbReference type="SUPFAM" id="SSF56935">
    <property type="entry name" value="Porins"/>
    <property type="match status" value="1"/>
</dbReference>
<keyword evidence="10" id="KW-0998">Cell outer membrane</keyword>
<dbReference type="GO" id="GO:0046930">
    <property type="term" value="C:pore complex"/>
    <property type="evidence" value="ECO:0007669"/>
    <property type="project" value="UniProtKB-KW"/>
</dbReference>
<dbReference type="EMBL" id="RXMA01000005">
    <property type="protein sequence ID" value="RTR22004.1"/>
    <property type="molecule type" value="Genomic_DNA"/>
</dbReference>
<dbReference type="PANTHER" id="PTHR34501:SF9">
    <property type="entry name" value="MAJOR OUTER MEMBRANE PROTEIN P.IA"/>
    <property type="match status" value="1"/>
</dbReference>
<evidence type="ECO:0000256" key="5">
    <source>
        <dbReference type="ARBA" id="ARBA00022692"/>
    </source>
</evidence>
<keyword evidence="4" id="KW-1134">Transmembrane beta strand</keyword>
<dbReference type="AlphaFoldDB" id="A0A3S0IGJ0"/>
<evidence type="ECO:0000259" key="12">
    <source>
        <dbReference type="Pfam" id="PF13609"/>
    </source>
</evidence>
<evidence type="ECO:0000313" key="14">
    <source>
        <dbReference type="Proteomes" id="UP000277007"/>
    </source>
</evidence>
<feature type="signal peptide" evidence="11">
    <location>
        <begin position="1"/>
        <end position="23"/>
    </location>
</feature>
<dbReference type="InterPro" id="IPR023614">
    <property type="entry name" value="Porin_dom_sf"/>
</dbReference>
<keyword evidence="7" id="KW-0406">Ion transport</keyword>
<dbReference type="OrthoDB" id="6758483at2"/>
<dbReference type="InterPro" id="IPR033900">
    <property type="entry name" value="Gram_neg_porin_domain"/>
</dbReference>
<dbReference type="Proteomes" id="UP000277007">
    <property type="component" value="Unassembled WGS sequence"/>
</dbReference>
<dbReference type="GO" id="GO:0006811">
    <property type="term" value="P:monoatomic ion transport"/>
    <property type="evidence" value="ECO:0007669"/>
    <property type="project" value="UniProtKB-KW"/>
</dbReference>
<comment type="subunit">
    <text evidence="2">Homotrimer.</text>
</comment>
<dbReference type="RefSeq" id="WP_126613810.1">
    <property type="nucleotide sequence ID" value="NZ_JBHUCY010000012.1"/>
</dbReference>
<comment type="caution">
    <text evidence="13">The sequence shown here is derived from an EMBL/GenBank/DDBJ whole genome shotgun (WGS) entry which is preliminary data.</text>
</comment>
<evidence type="ECO:0000256" key="8">
    <source>
        <dbReference type="ARBA" id="ARBA00023114"/>
    </source>
</evidence>
<gene>
    <name evidence="13" type="ORF">EJ903_07805</name>
</gene>
<keyword evidence="6 11" id="KW-0732">Signal</keyword>
<name>A0A3S0IGJ0_9PROT</name>
<evidence type="ECO:0000256" key="11">
    <source>
        <dbReference type="SAM" id="SignalP"/>
    </source>
</evidence>
<evidence type="ECO:0000256" key="4">
    <source>
        <dbReference type="ARBA" id="ARBA00022452"/>
    </source>
</evidence>
<comment type="subcellular location">
    <subcellularLocation>
        <location evidence="1">Cell outer membrane</location>
        <topology evidence="1">Multi-pass membrane protein</topology>
    </subcellularLocation>
</comment>
<accession>A0A3S0IGJ0</accession>
<keyword evidence="5" id="KW-0812">Transmembrane</keyword>
<keyword evidence="14" id="KW-1185">Reference proteome</keyword>
<evidence type="ECO:0000256" key="9">
    <source>
        <dbReference type="ARBA" id="ARBA00023136"/>
    </source>
</evidence>
<dbReference type="GO" id="GO:0009279">
    <property type="term" value="C:cell outer membrane"/>
    <property type="evidence" value="ECO:0007669"/>
    <property type="project" value="UniProtKB-SubCell"/>
</dbReference>
<evidence type="ECO:0000256" key="7">
    <source>
        <dbReference type="ARBA" id="ARBA00023065"/>
    </source>
</evidence>
<organism evidence="13 14">
    <name type="scientific">Azospirillum griseum</name>
    <dbReference type="NCBI Taxonomy" id="2496639"/>
    <lineage>
        <taxon>Bacteria</taxon>
        <taxon>Pseudomonadati</taxon>
        <taxon>Pseudomonadota</taxon>
        <taxon>Alphaproteobacteria</taxon>
        <taxon>Rhodospirillales</taxon>
        <taxon>Azospirillaceae</taxon>
        <taxon>Azospirillum</taxon>
    </lineage>
</organism>
<evidence type="ECO:0000256" key="3">
    <source>
        <dbReference type="ARBA" id="ARBA00022448"/>
    </source>
</evidence>
<evidence type="ECO:0000313" key="13">
    <source>
        <dbReference type="EMBL" id="RTR22004.1"/>
    </source>
</evidence>
<keyword evidence="3" id="KW-0813">Transport</keyword>
<feature type="chain" id="PRO_5018564213" evidence="11">
    <location>
        <begin position="24"/>
        <end position="366"/>
    </location>
</feature>
<protein>
    <submittedName>
        <fullName evidence="13">Porin</fullName>
    </submittedName>
</protein>
<evidence type="ECO:0000256" key="2">
    <source>
        <dbReference type="ARBA" id="ARBA00011233"/>
    </source>
</evidence>
<evidence type="ECO:0000256" key="1">
    <source>
        <dbReference type="ARBA" id="ARBA00004571"/>
    </source>
</evidence>
<keyword evidence="9" id="KW-0472">Membrane</keyword>
<feature type="domain" description="Porin" evidence="12">
    <location>
        <begin position="10"/>
        <end position="344"/>
    </location>
</feature>
<dbReference type="InterPro" id="IPR050298">
    <property type="entry name" value="Gram-neg_bact_OMP"/>
</dbReference>
<evidence type="ECO:0000256" key="6">
    <source>
        <dbReference type="ARBA" id="ARBA00022729"/>
    </source>
</evidence>
<dbReference type="Gene3D" id="2.40.160.10">
    <property type="entry name" value="Porin"/>
    <property type="match status" value="1"/>
</dbReference>
<reference evidence="13 14" key="1">
    <citation type="submission" date="2018-12" db="EMBL/GenBank/DDBJ databases">
        <authorList>
            <person name="Yang Y."/>
        </authorList>
    </citation>
    <scope>NUCLEOTIDE SEQUENCE [LARGE SCALE GENOMIC DNA]</scope>
    <source>
        <strain evidence="13 14">L-25-5w-1</strain>
    </source>
</reference>
<dbReference type="PANTHER" id="PTHR34501">
    <property type="entry name" value="PROTEIN YDDL-RELATED"/>
    <property type="match status" value="1"/>
</dbReference>
<evidence type="ECO:0000256" key="10">
    <source>
        <dbReference type="ARBA" id="ARBA00023237"/>
    </source>
</evidence>
<dbReference type="GO" id="GO:0015288">
    <property type="term" value="F:porin activity"/>
    <property type="evidence" value="ECO:0007669"/>
    <property type="project" value="UniProtKB-KW"/>
</dbReference>